<dbReference type="AlphaFoldDB" id="A0A7R6SSU2"/>
<accession>A0A7R6SSU2</accession>
<protein>
    <submittedName>
        <fullName evidence="2">Lactoylglutathione lyase</fullName>
    </submittedName>
</protein>
<evidence type="ECO:0000313" key="2">
    <source>
        <dbReference type="EMBL" id="BBB26605.1"/>
    </source>
</evidence>
<dbReference type="KEGG" id="ajp:AMJAP_2014"/>
<keyword evidence="2" id="KW-0456">Lyase</keyword>
<reference evidence="2 3" key="1">
    <citation type="journal article" date="2008" name="Int. J. Syst. Evol. Microbiol.">
        <title>Amphritea japonica sp. nov. and Amphritea balenae sp. nov., isolated from the sediment adjacent to sperm whale carcasses off Kagoshima, Japan.</title>
        <authorList>
            <person name="Miyazaki M."/>
            <person name="Nogi Y."/>
            <person name="Fujiwara Y."/>
            <person name="Kawato M."/>
            <person name="Nagahama T."/>
            <person name="Kubokawa K."/>
            <person name="Horikoshi K."/>
        </authorList>
    </citation>
    <scope>NUCLEOTIDE SEQUENCE [LARGE SCALE GENOMIC DNA]</scope>
    <source>
        <strain evidence="2 3">ATCC BAA-1530</strain>
    </source>
</reference>
<dbReference type="PANTHER" id="PTHR21366:SF14">
    <property type="entry name" value="GLYOXALASE DOMAIN-CONTAINING PROTEIN 5"/>
    <property type="match status" value="1"/>
</dbReference>
<dbReference type="GO" id="GO:0016829">
    <property type="term" value="F:lyase activity"/>
    <property type="evidence" value="ECO:0007669"/>
    <property type="project" value="UniProtKB-KW"/>
</dbReference>
<dbReference type="SUPFAM" id="SSF54593">
    <property type="entry name" value="Glyoxalase/Bleomycin resistance protein/Dihydroxybiphenyl dioxygenase"/>
    <property type="match status" value="1"/>
</dbReference>
<dbReference type="PANTHER" id="PTHR21366">
    <property type="entry name" value="GLYOXALASE FAMILY PROTEIN"/>
    <property type="match status" value="1"/>
</dbReference>
<dbReference type="OrthoDB" id="9812656at2"/>
<feature type="domain" description="VOC" evidence="1">
    <location>
        <begin position="7"/>
        <end position="134"/>
    </location>
</feature>
<sequence length="140" mass="15555">MTLKIAGIDHIVLRTTQLSEMLYFYCEVLGCKVERSLPTETGLVQLRAGNALIDIVTVESELGRKGGGAPTETENNVDHFCLLLEPITDQKISEFLKQHKISVDDFSERYGSEGFGMSVYIRDPEGNTVELKSKKTSLSI</sequence>
<proteinExistence type="predicted"/>
<dbReference type="InterPro" id="IPR029068">
    <property type="entry name" value="Glyas_Bleomycin-R_OHBP_Dase"/>
</dbReference>
<dbReference type="InterPro" id="IPR004360">
    <property type="entry name" value="Glyas_Fos-R_dOase_dom"/>
</dbReference>
<evidence type="ECO:0000313" key="3">
    <source>
        <dbReference type="Proteomes" id="UP000595663"/>
    </source>
</evidence>
<dbReference type="Gene3D" id="3.10.180.10">
    <property type="entry name" value="2,3-Dihydroxybiphenyl 1,2-Dioxygenase, domain 1"/>
    <property type="match status" value="1"/>
</dbReference>
<dbReference type="InterPro" id="IPR037523">
    <property type="entry name" value="VOC_core"/>
</dbReference>
<name>A0A7R6SSU2_9GAMM</name>
<evidence type="ECO:0000259" key="1">
    <source>
        <dbReference type="PROSITE" id="PS51819"/>
    </source>
</evidence>
<keyword evidence="3" id="KW-1185">Reference proteome</keyword>
<dbReference type="EMBL" id="AP014545">
    <property type="protein sequence ID" value="BBB26605.1"/>
    <property type="molecule type" value="Genomic_DNA"/>
</dbReference>
<dbReference type="PROSITE" id="PS51819">
    <property type="entry name" value="VOC"/>
    <property type="match status" value="1"/>
</dbReference>
<dbReference type="InterPro" id="IPR050383">
    <property type="entry name" value="GlyoxalaseI/FosfomycinResist"/>
</dbReference>
<dbReference type="RefSeq" id="WP_019620611.1">
    <property type="nucleotide sequence ID" value="NZ_AP014545.1"/>
</dbReference>
<dbReference type="Proteomes" id="UP000595663">
    <property type="component" value="Chromosome"/>
</dbReference>
<dbReference type="Pfam" id="PF00903">
    <property type="entry name" value="Glyoxalase"/>
    <property type="match status" value="1"/>
</dbReference>
<organism evidence="2 3">
    <name type="scientific">Amphritea japonica ATCC BAA-1530</name>
    <dbReference type="NCBI Taxonomy" id="1278309"/>
    <lineage>
        <taxon>Bacteria</taxon>
        <taxon>Pseudomonadati</taxon>
        <taxon>Pseudomonadota</taxon>
        <taxon>Gammaproteobacteria</taxon>
        <taxon>Oceanospirillales</taxon>
        <taxon>Oceanospirillaceae</taxon>
        <taxon>Amphritea</taxon>
    </lineage>
</organism>
<gene>
    <name evidence="2" type="ORF">AMJAP_2014</name>
</gene>